<dbReference type="Proteomes" id="UP000027138">
    <property type="component" value="Unassembled WGS sequence"/>
</dbReference>
<dbReference type="PANTHER" id="PTHR36786">
    <property type="entry name" value="2-ISOPROPYLMALATE SYNTHASE"/>
    <property type="match status" value="1"/>
</dbReference>
<dbReference type="OrthoDB" id="1882119at2759"/>
<organism evidence="2 3">
    <name type="scientific">Jatropha curcas</name>
    <name type="common">Barbados nut</name>
    <dbReference type="NCBI Taxonomy" id="180498"/>
    <lineage>
        <taxon>Eukaryota</taxon>
        <taxon>Viridiplantae</taxon>
        <taxon>Streptophyta</taxon>
        <taxon>Embryophyta</taxon>
        <taxon>Tracheophyta</taxon>
        <taxon>Spermatophyta</taxon>
        <taxon>Magnoliopsida</taxon>
        <taxon>eudicotyledons</taxon>
        <taxon>Gunneridae</taxon>
        <taxon>Pentapetalae</taxon>
        <taxon>rosids</taxon>
        <taxon>fabids</taxon>
        <taxon>Malpighiales</taxon>
        <taxon>Euphorbiaceae</taxon>
        <taxon>Crotonoideae</taxon>
        <taxon>Jatropheae</taxon>
        <taxon>Jatropha</taxon>
    </lineage>
</organism>
<feature type="domain" description="DUF7812" evidence="1">
    <location>
        <begin position="131"/>
        <end position="617"/>
    </location>
</feature>
<dbReference type="PANTHER" id="PTHR36786:SF1">
    <property type="entry name" value="2-ISOPROPYLMALATE SYNTHASE"/>
    <property type="match status" value="1"/>
</dbReference>
<name>A0A067LQS7_JATCU</name>
<evidence type="ECO:0000313" key="2">
    <source>
        <dbReference type="EMBL" id="KDP46954.1"/>
    </source>
</evidence>
<dbReference type="STRING" id="180498.A0A067LQS7"/>
<dbReference type="EMBL" id="KK914202">
    <property type="protein sequence ID" value="KDP46954.1"/>
    <property type="molecule type" value="Genomic_DNA"/>
</dbReference>
<reference evidence="2 3" key="1">
    <citation type="journal article" date="2014" name="PLoS ONE">
        <title>Global Analysis of Gene Expression Profiles in Physic Nut (Jatropha curcas L.) Seedlings Exposed to Salt Stress.</title>
        <authorList>
            <person name="Zhang L."/>
            <person name="Zhang C."/>
            <person name="Wu P."/>
            <person name="Chen Y."/>
            <person name="Li M."/>
            <person name="Jiang H."/>
            <person name="Wu G."/>
        </authorList>
    </citation>
    <scope>NUCLEOTIDE SEQUENCE [LARGE SCALE GENOMIC DNA]</scope>
    <source>
        <strain evidence="3">cv. GZQX0401</strain>
        <tissue evidence="2">Young leaves</tissue>
    </source>
</reference>
<gene>
    <name evidence="2" type="ORF">JCGZ_07971</name>
</gene>
<evidence type="ECO:0000313" key="3">
    <source>
        <dbReference type="Proteomes" id="UP000027138"/>
    </source>
</evidence>
<keyword evidence="3" id="KW-1185">Reference proteome</keyword>
<evidence type="ECO:0000259" key="1">
    <source>
        <dbReference type="Pfam" id="PF25104"/>
    </source>
</evidence>
<dbReference type="Pfam" id="PF25104">
    <property type="entry name" value="DUF7812"/>
    <property type="match status" value="1"/>
</dbReference>
<protein>
    <recommendedName>
        <fullName evidence="1">DUF7812 domain-containing protein</fullName>
    </recommendedName>
</protein>
<proteinExistence type="predicted"/>
<accession>A0A067LQS7</accession>
<sequence>MEHRNLKKKRNLRREIRHPLHTLQTLISAIQSPEGLNPGNMKSLYGVLVHLSLNKPATTWSKCKSASSCIDMKLDKLRFEDLHSLSDFLFNELDVGFKDFFSVLHDVPISTDSDQAVLVKNIWAKSEGLMVLLRCCMVLLILMEFNPELCTVKGRLLLSILGRLMSTELSGGGNDKNSLIFKRSISLECAYIIGDCTASVTEESVASITQLEPSYLCYTLICRALEVFADELLMHRPLRGYFMLIDSASSRSETLFNFHFGHGNIGSVLEVICAHLFLSVSDELAFVNFIRRLVWSNKDYVRIPEISLSTALSLLFSPVMLSAPKMFQAHLVLVVSEAIGICTDSDNMMLDVQLMDWYLKAFEKSVILYTSHMSSLHVYGHNMTSNGSFVSSCLLGSSQTTFESYLLQVTVDKLYLLTAKSKSSWDSYLSNMSFGTNADLVAASVSYVKENLCIFDESFRDEVLSISNCIILGCSSDDMSETLFHKKGETNHEDMYLFASILKLMSSSMLKAVWYLRYVCLKSLRDVSLSKEYEYVVGILGCFQQFSIHLPIQNFLCETMQSYPERHKVSKWMLLHLLGLLSLSFLCGIDFLVKDCLFTMMILLNLFIFEEGDLKALGSLICSETKSSSSKLSDKVEGVLEVRKSSQLISSNIQKIQDMYFR</sequence>
<dbReference type="InterPro" id="IPR056714">
    <property type="entry name" value="DUF7812"/>
</dbReference>
<dbReference type="AlphaFoldDB" id="A0A067LQS7"/>